<evidence type="ECO:0000256" key="9">
    <source>
        <dbReference type="PROSITE-ProRule" id="PRU00289"/>
    </source>
</evidence>
<dbReference type="SMART" id="SM00382">
    <property type="entry name" value="AAA"/>
    <property type="match status" value="2"/>
</dbReference>
<protein>
    <submittedName>
        <fullName evidence="12">Type VII secretion protein EccC</fullName>
    </submittedName>
</protein>
<evidence type="ECO:0000256" key="3">
    <source>
        <dbReference type="ARBA" id="ARBA00022692"/>
    </source>
</evidence>
<dbReference type="NCBIfam" id="TIGR03925">
    <property type="entry name" value="T7SS_EccC_b"/>
    <property type="match status" value="1"/>
</dbReference>
<evidence type="ECO:0000256" key="5">
    <source>
        <dbReference type="ARBA" id="ARBA00022741"/>
    </source>
</evidence>
<dbReference type="InterPro" id="IPR023836">
    <property type="entry name" value="EccCa-like_Actinobacteria"/>
</dbReference>
<dbReference type="Gene3D" id="3.40.50.300">
    <property type="entry name" value="P-loop containing nucleotide triphosphate hydrolases"/>
    <property type="match status" value="4"/>
</dbReference>
<feature type="domain" description="FtsK" evidence="11">
    <location>
        <begin position="843"/>
        <end position="1038"/>
    </location>
</feature>
<keyword evidence="6 9" id="KW-0067">ATP-binding</keyword>
<evidence type="ECO:0000259" key="11">
    <source>
        <dbReference type="PROSITE" id="PS50901"/>
    </source>
</evidence>
<keyword evidence="2" id="KW-1003">Cell membrane</keyword>
<evidence type="ECO:0000256" key="6">
    <source>
        <dbReference type="ARBA" id="ARBA00022840"/>
    </source>
</evidence>
<evidence type="ECO:0000256" key="7">
    <source>
        <dbReference type="ARBA" id="ARBA00022989"/>
    </source>
</evidence>
<dbReference type="OrthoDB" id="9807790at2"/>
<feature type="binding site" evidence="9">
    <location>
        <begin position="861"/>
        <end position="868"/>
    </location>
    <ligand>
        <name>ATP</name>
        <dbReference type="ChEBI" id="CHEBI:30616"/>
    </ligand>
</feature>
<dbReference type="GO" id="GO:0005886">
    <property type="term" value="C:plasma membrane"/>
    <property type="evidence" value="ECO:0007669"/>
    <property type="project" value="UniProtKB-SubCell"/>
</dbReference>
<organism evidence="12 13">
    <name type="scientific">Dictyobacter aurantiacus</name>
    <dbReference type="NCBI Taxonomy" id="1936993"/>
    <lineage>
        <taxon>Bacteria</taxon>
        <taxon>Bacillati</taxon>
        <taxon>Chloroflexota</taxon>
        <taxon>Ktedonobacteria</taxon>
        <taxon>Ktedonobacterales</taxon>
        <taxon>Dictyobacteraceae</taxon>
        <taxon>Dictyobacter</taxon>
    </lineage>
</organism>
<dbReference type="SUPFAM" id="SSF52540">
    <property type="entry name" value="P-loop containing nucleoside triphosphate hydrolases"/>
    <property type="match status" value="3"/>
</dbReference>
<dbReference type="PANTHER" id="PTHR22683:SF1">
    <property type="entry name" value="TYPE VII SECRETION SYSTEM PROTEIN ESSC"/>
    <property type="match status" value="1"/>
</dbReference>
<dbReference type="InterPro" id="IPR027417">
    <property type="entry name" value="P-loop_NTPase"/>
</dbReference>
<dbReference type="GO" id="GO:0003677">
    <property type="term" value="F:DNA binding"/>
    <property type="evidence" value="ECO:0007669"/>
    <property type="project" value="InterPro"/>
</dbReference>
<evidence type="ECO:0000256" key="10">
    <source>
        <dbReference type="SAM" id="Phobius"/>
    </source>
</evidence>
<dbReference type="PANTHER" id="PTHR22683">
    <property type="entry name" value="SPORULATION PROTEIN RELATED"/>
    <property type="match status" value="1"/>
</dbReference>
<dbReference type="RefSeq" id="WP_126596516.1">
    <property type="nucleotide sequence ID" value="NZ_BIFQ01000001.1"/>
</dbReference>
<keyword evidence="8 10" id="KW-0472">Membrane</keyword>
<feature type="domain" description="FtsK" evidence="11">
    <location>
        <begin position="1138"/>
        <end position="1326"/>
    </location>
</feature>
<proteinExistence type="predicted"/>
<dbReference type="Proteomes" id="UP000287224">
    <property type="component" value="Unassembled WGS sequence"/>
</dbReference>
<evidence type="ECO:0000313" key="13">
    <source>
        <dbReference type="Proteomes" id="UP000287224"/>
    </source>
</evidence>
<dbReference type="CDD" id="cd01127">
    <property type="entry name" value="TrwB_TraG_TraD_VirD4"/>
    <property type="match status" value="1"/>
</dbReference>
<evidence type="ECO:0000256" key="8">
    <source>
        <dbReference type="ARBA" id="ARBA00023136"/>
    </source>
</evidence>
<feature type="transmembrane region" description="Helical" evidence="10">
    <location>
        <begin position="44"/>
        <end position="64"/>
    </location>
</feature>
<dbReference type="NCBIfam" id="TIGR03924">
    <property type="entry name" value="T7SS_EccC_a"/>
    <property type="match status" value="1"/>
</dbReference>
<keyword evidence="5 9" id="KW-0547">Nucleotide-binding</keyword>
<dbReference type="EMBL" id="BIFQ01000001">
    <property type="protein sequence ID" value="GCE05479.1"/>
    <property type="molecule type" value="Genomic_DNA"/>
</dbReference>
<accession>A0A401ZF60</accession>
<keyword evidence="3 10" id="KW-0812">Transmembrane</keyword>
<comment type="caution">
    <text evidence="12">The sequence shown here is derived from an EMBL/GenBank/DDBJ whole genome shotgun (WGS) entry which is preliminary data.</text>
</comment>
<comment type="subcellular location">
    <subcellularLocation>
        <location evidence="1">Cell membrane</location>
        <topology evidence="1">Multi-pass membrane protein</topology>
    </subcellularLocation>
</comment>
<feature type="binding site" evidence="9">
    <location>
        <begin position="509"/>
        <end position="516"/>
    </location>
    <ligand>
        <name>ATP</name>
        <dbReference type="ChEBI" id="CHEBI:30616"/>
    </ligand>
</feature>
<feature type="domain" description="FtsK" evidence="11">
    <location>
        <begin position="486"/>
        <end position="685"/>
    </location>
</feature>
<dbReference type="InterPro" id="IPR050206">
    <property type="entry name" value="FtsK/SpoIIIE/SftA"/>
</dbReference>
<evidence type="ECO:0000313" key="12">
    <source>
        <dbReference type="EMBL" id="GCE05479.1"/>
    </source>
</evidence>
<sequence length="1363" mass="152694">MAKTTFYRPVRNYPASLSSQPIEIEAPPQLPQDQGGKLASIVQYLYPLSGMFIMLISMVSYLGISGGSPNPLIIIAEVCILPLSLGVMFLSTYFQRRTQKTQQKASHEAYRGYLDNIQRRLTELKKLQVQRNTRLYPEPSILPEVVSGRLALWERRPADEDFLTVRIGIAPIALCCPLTFKEDYKARVEPSLLQEARDLVNHNSHIDGQPLVIPLRNLGSISIVGPNPAIRTLARSLVGQLATFHTPEDVAILAYFPPVAAPEWGWLKWLPHTRRLRQVSLEHPNDAEPLCLLADTVDNFRTLFDAQIKPELEMRYKLLKEKRQDGHELLMKFKHLIFIIDSFTPGGLLARMPELEQVMRDAAQLGITVISLVNRMEQEPPVLQARLSIATTFHDLYLSYQEMAPDGKSVEFVALDKIEIDHCEQIARSMASLHLVDGEASLDYSQNVGLLQLHGIQAIETLQVADLWRRHHNQDLLRVPIGLQKHGPLLLDIKEMAAGGLGPHGLVIGATGSGKSELLRTVVTSLALTHDPYTVNFVLIDFKAGAAFAEFADLPHVSGIITNLENDPLLISRMYSSLLGEQQRRQNLLSQAGVPNITEYHKLWHKNPHLEPMPYLIIIVDEFAQLIANYEDFLALFTKFGQVGRSLGMHMMLATQRIEEGRIRTLEGHLRYRIALRTFKAEESSAVIGTHDAYYLPPSPGSGYFKVDEDIYTSFKTALISLPYIPIEQRQVDPITLFRPFTDTGKLLPSEGREKTQSMQALNAPRTEMQMVIEKVKQAPVPANGWRVHAVWQEPLKEKISLVDVLQRCGQGKLDGSSFAAQAPFGPLCVPIGIMDRPAEQVQQPLYLDFSGLGGHLVAVGAPQSGKSTLLRTLMTSLIVTHTPREVQIYGIDFGGGLLRVFEHAPHVGAICSRADKNKQQRVLRRMLQIVADREALFAQYEIDGMASYRHLRQQGKFAQEQYGDVFLFIDNFGQFQSECETSDPESIATVTSLISSGLTYGVHIILTANQWTDIRSRLRSNIGTRLELRLNDTNDSEFDRKTAAMIPAETPGRGLLPEKLLFQTALPIVGNHSSDDVSSFTMQKILEAFIQKVHTSWKGPGAPKIRILPPEVQWSDMPGSVDAPAQGIPLGLEEANISPVFIDMVHNDPHFLILGDRECGKTTLLRTWITGMQRYYTPEQARIIIIDYRKSLISMAHSNHVLAYASTLDDINRCVQFLNEEFKRRQASNASGPVETTMGDRTWNGTHYYLVVDDYEMVATQTPQSGNPLNPLEAVLQPAKEVGIHFILARRVVEIGRANYDPIYRSIKNMESPGLIMRGDPVEGRQVLHKQSASDKMPTGRGYLVRRGVQPMQVQVTNTEAV</sequence>
<dbReference type="InterPro" id="IPR003593">
    <property type="entry name" value="AAA+_ATPase"/>
</dbReference>
<dbReference type="InterPro" id="IPR002543">
    <property type="entry name" value="FtsK_dom"/>
</dbReference>
<dbReference type="Pfam" id="PF01580">
    <property type="entry name" value="FtsK_SpoIIIE"/>
    <property type="match status" value="3"/>
</dbReference>
<dbReference type="InterPro" id="IPR023837">
    <property type="entry name" value="EccCb-like_Actinobacteria"/>
</dbReference>
<gene>
    <name evidence="12" type="ORF">KDAU_28080</name>
</gene>
<feature type="binding site" evidence="9">
    <location>
        <begin position="1156"/>
        <end position="1163"/>
    </location>
    <ligand>
        <name>ATP</name>
        <dbReference type="ChEBI" id="CHEBI:30616"/>
    </ligand>
</feature>
<name>A0A401ZF60_9CHLR</name>
<dbReference type="GO" id="GO:0005524">
    <property type="term" value="F:ATP binding"/>
    <property type="evidence" value="ECO:0007669"/>
    <property type="project" value="UniProtKB-UniRule"/>
</dbReference>
<reference evidence="13" key="1">
    <citation type="submission" date="2018-12" db="EMBL/GenBank/DDBJ databases">
        <title>Tengunoibacter tsumagoiensis gen. nov., sp. nov., Dictyobacter kobayashii sp. nov., D. alpinus sp. nov., and D. joshuensis sp. nov. and description of Dictyobacteraceae fam. nov. within the order Ktedonobacterales isolated from Tengu-no-mugimeshi.</title>
        <authorList>
            <person name="Wang C.M."/>
            <person name="Zheng Y."/>
            <person name="Sakai Y."/>
            <person name="Toyoda A."/>
            <person name="Minakuchi Y."/>
            <person name="Abe K."/>
            <person name="Yokota A."/>
            <person name="Yabe S."/>
        </authorList>
    </citation>
    <scope>NUCLEOTIDE SEQUENCE [LARGE SCALE GENOMIC DNA]</scope>
    <source>
        <strain evidence="13">S-27</strain>
    </source>
</reference>
<keyword evidence="4" id="KW-0677">Repeat</keyword>
<evidence type="ECO:0000256" key="1">
    <source>
        <dbReference type="ARBA" id="ARBA00004651"/>
    </source>
</evidence>
<keyword evidence="7 10" id="KW-1133">Transmembrane helix</keyword>
<evidence type="ECO:0000256" key="4">
    <source>
        <dbReference type="ARBA" id="ARBA00022737"/>
    </source>
</evidence>
<dbReference type="PROSITE" id="PS50901">
    <property type="entry name" value="FTSK"/>
    <property type="match status" value="3"/>
</dbReference>
<feature type="transmembrane region" description="Helical" evidence="10">
    <location>
        <begin position="71"/>
        <end position="94"/>
    </location>
</feature>
<keyword evidence="13" id="KW-1185">Reference proteome</keyword>
<evidence type="ECO:0000256" key="2">
    <source>
        <dbReference type="ARBA" id="ARBA00022475"/>
    </source>
</evidence>